<protein>
    <submittedName>
        <fullName evidence="2">Glycosyl transferase group 1</fullName>
    </submittedName>
</protein>
<evidence type="ECO:0000313" key="2">
    <source>
        <dbReference type="EMBL" id="ACU91360.1"/>
    </source>
</evidence>
<dbReference type="Gene3D" id="3.40.50.2000">
    <property type="entry name" value="Glycogen Phosphorylase B"/>
    <property type="match status" value="1"/>
</dbReference>
<keyword evidence="2" id="KW-0808">Transferase</keyword>
<gene>
    <name evidence="2" type="ordered locus">Dbac_3288</name>
</gene>
<keyword evidence="3" id="KW-1185">Reference proteome</keyword>
<dbReference type="Pfam" id="PF00534">
    <property type="entry name" value="Glycos_transf_1"/>
    <property type="match status" value="1"/>
</dbReference>
<dbReference type="PANTHER" id="PTHR46401:SF8">
    <property type="entry name" value="BLL6006 PROTEIN"/>
    <property type="match status" value="1"/>
</dbReference>
<dbReference type="RefSeq" id="WP_015775449.1">
    <property type="nucleotide sequence ID" value="NC_013173.1"/>
</dbReference>
<sequence length="393" mass="44373">MIRVAWQVPNSPEWVGGLNYFINLANAIFAVPDRGIEPVLLGGTKGLPEPLCSCTGLAYPGIPVGRWNPWRIMDGLHRRWFDSGGALARHLKQHNIGLLSHGQILGRRSPVPAMCWIPDFQHVHLPSFFTENDIAQRNKTHADIAARAQAVVLSSEDARQDFLARYPIAADKTYVLRFVATMPEFQSMPELSDVLERYGIHEPYFHIPNQLWAHKNHNVVVEALKILLSRGRCPLVVSTGQTNDYRNTTFFTKLKEQVDAYGLEDRFRFLGLTPFADMSMLMRGALAMINPSLFEGWSTTVEEAKSFGKRLLLSNIGVHREQNPERGLFFDPHSPEELAEAMMSVVDGYNSEDERVHAEKARNQLQGRIVAFGKVYQDIVLKVTQAQIGKLMK</sequence>
<dbReference type="SUPFAM" id="SSF53756">
    <property type="entry name" value="UDP-Glycosyltransferase/glycogen phosphorylase"/>
    <property type="match status" value="1"/>
</dbReference>
<name>C7LP44_DESBD</name>
<dbReference type="GO" id="GO:0016757">
    <property type="term" value="F:glycosyltransferase activity"/>
    <property type="evidence" value="ECO:0007669"/>
    <property type="project" value="InterPro"/>
</dbReference>
<dbReference type="Proteomes" id="UP000002216">
    <property type="component" value="Chromosome"/>
</dbReference>
<evidence type="ECO:0000259" key="1">
    <source>
        <dbReference type="Pfam" id="PF00534"/>
    </source>
</evidence>
<dbReference type="HOGENOM" id="CLU_056938_0_0_7"/>
<dbReference type="EMBL" id="CP001629">
    <property type="protein sequence ID" value="ACU91360.1"/>
    <property type="molecule type" value="Genomic_DNA"/>
</dbReference>
<accession>C7LP44</accession>
<dbReference type="AlphaFoldDB" id="C7LP44"/>
<dbReference type="eggNOG" id="COG0438">
    <property type="taxonomic scope" value="Bacteria"/>
</dbReference>
<evidence type="ECO:0000313" key="3">
    <source>
        <dbReference type="Proteomes" id="UP000002216"/>
    </source>
</evidence>
<organism evidence="2 3">
    <name type="scientific">Desulfomicrobium baculatum (strain DSM 4028 / VKM B-1378 / X)</name>
    <name type="common">Desulfovibrio baculatus</name>
    <dbReference type="NCBI Taxonomy" id="525897"/>
    <lineage>
        <taxon>Bacteria</taxon>
        <taxon>Pseudomonadati</taxon>
        <taxon>Thermodesulfobacteriota</taxon>
        <taxon>Desulfovibrionia</taxon>
        <taxon>Desulfovibrionales</taxon>
        <taxon>Desulfomicrobiaceae</taxon>
        <taxon>Desulfomicrobium</taxon>
    </lineage>
</organism>
<dbReference type="CDD" id="cd03809">
    <property type="entry name" value="GT4_MtfB-like"/>
    <property type="match status" value="1"/>
</dbReference>
<proteinExistence type="predicted"/>
<dbReference type="KEGG" id="dba:Dbac_3288"/>
<dbReference type="STRING" id="525897.Dbac_3288"/>
<dbReference type="CAZy" id="GT4">
    <property type="family name" value="Glycosyltransferase Family 4"/>
</dbReference>
<dbReference type="PANTHER" id="PTHR46401">
    <property type="entry name" value="GLYCOSYLTRANSFERASE WBBK-RELATED"/>
    <property type="match status" value="1"/>
</dbReference>
<dbReference type="InterPro" id="IPR001296">
    <property type="entry name" value="Glyco_trans_1"/>
</dbReference>
<feature type="domain" description="Glycosyl transferase family 1" evidence="1">
    <location>
        <begin position="205"/>
        <end position="360"/>
    </location>
</feature>
<reference evidence="2 3" key="1">
    <citation type="journal article" date="2009" name="Stand. Genomic Sci.">
        <title>Complete genome sequence of Desulfomicrobium baculatum type strain (X).</title>
        <authorList>
            <person name="Copeland A."/>
            <person name="Spring S."/>
            <person name="Goker M."/>
            <person name="Schneider S."/>
            <person name="Lapidus A."/>
            <person name="Del Rio T.G."/>
            <person name="Tice H."/>
            <person name="Cheng J.F."/>
            <person name="Chen F."/>
            <person name="Nolan M."/>
            <person name="Bruce D."/>
            <person name="Goodwin L."/>
            <person name="Pitluck S."/>
            <person name="Ivanova N."/>
            <person name="Mavrommatis K."/>
            <person name="Ovchinnikova G."/>
            <person name="Pati A."/>
            <person name="Chen A."/>
            <person name="Palaniappan K."/>
            <person name="Land M."/>
            <person name="Hauser L."/>
            <person name="Chang Y.J."/>
            <person name="Jeffries C.C."/>
            <person name="Meincke L."/>
            <person name="Sims D."/>
            <person name="Brettin T."/>
            <person name="Detter J.C."/>
            <person name="Han C."/>
            <person name="Chain P."/>
            <person name="Bristow J."/>
            <person name="Eisen J.A."/>
            <person name="Markowitz V."/>
            <person name="Hugenholtz P."/>
            <person name="Kyrpides N.C."/>
            <person name="Klenk H.P."/>
            <person name="Lucas S."/>
        </authorList>
    </citation>
    <scope>NUCLEOTIDE SEQUENCE [LARGE SCALE GENOMIC DNA]</scope>
    <source>
        <strain evidence="3">DSM 4028 / VKM B-1378 / X</strain>
    </source>
</reference>